<name>A0A383WPN6_TETOB</name>
<dbReference type="Gene3D" id="3.30.70.1220">
    <property type="entry name" value="TFB5-like"/>
    <property type="match status" value="1"/>
</dbReference>
<reference evidence="9 10" key="1">
    <citation type="submission" date="2016-10" db="EMBL/GenBank/DDBJ databases">
        <authorList>
            <person name="Cai Z."/>
        </authorList>
    </citation>
    <scope>NUCLEOTIDE SEQUENCE [LARGE SCALE GENOMIC DNA]</scope>
</reference>
<dbReference type="Pfam" id="PF06331">
    <property type="entry name" value="Tfb5"/>
    <property type="match status" value="1"/>
</dbReference>
<dbReference type="Proteomes" id="UP000256970">
    <property type="component" value="Unassembled WGS sequence"/>
</dbReference>
<accession>A0A383WPN6</accession>
<dbReference type="InterPro" id="IPR035935">
    <property type="entry name" value="TFB5-like_sf"/>
</dbReference>
<gene>
    <name evidence="9" type="ORF">BQ4739_LOCUS19449</name>
</gene>
<evidence type="ECO:0000256" key="3">
    <source>
        <dbReference type="ARBA" id="ARBA00022763"/>
    </source>
</evidence>
<organism evidence="9 10">
    <name type="scientific">Tetradesmus obliquus</name>
    <name type="common">Green alga</name>
    <name type="synonym">Acutodesmus obliquus</name>
    <dbReference type="NCBI Taxonomy" id="3088"/>
    <lineage>
        <taxon>Eukaryota</taxon>
        <taxon>Viridiplantae</taxon>
        <taxon>Chlorophyta</taxon>
        <taxon>core chlorophytes</taxon>
        <taxon>Chlorophyceae</taxon>
        <taxon>CS clade</taxon>
        <taxon>Sphaeropleales</taxon>
        <taxon>Scenedesmaceae</taxon>
        <taxon>Tetradesmus</taxon>
    </lineage>
</organism>
<dbReference type="PANTHER" id="PTHR28580">
    <property type="entry name" value="GENERAL TRANSCRIPTION FACTOR IIH SUBUNIT 5"/>
    <property type="match status" value="1"/>
</dbReference>
<keyword evidence="6 8" id="KW-0234">DNA repair</keyword>
<sequence>MVNATSGALLTCDVPTKEFLVWLNNQNKATKRAFIIKELDDTHLLVKEDMVEFVQEQVKAFNNKNVYTPPVPIE</sequence>
<keyword evidence="4 8" id="KW-0805">Transcription regulation</keyword>
<evidence type="ECO:0000256" key="4">
    <source>
        <dbReference type="ARBA" id="ARBA00023015"/>
    </source>
</evidence>
<dbReference type="SMART" id="SM01395">
    <property type="entry name" value="Tbf5"/>
    <property type="match status" value="1"/>
</dbReference>
<dbReference type="STRING" id="3088.A0A383WPN6"/>
<evidence type="ECO:0000313" key="9">
    <source>
        <dbReference type="EMBL" id="SZX79162.1"/>
    </source>
</evidence>
<evidence type="ECO:0000256" key="6">
    <source>
        <dbReference type="ARBA" id="ARBA00023204"/>
    </source>
</evidence>
<comment type="subunit">
    <text evidence="8">Component of the 7-subunit TFIIH core complex.</text>
</comment>
<dbReference type="AlphaFoldDB" id="A0A383WPN6"/>
<evidence type="ECO:0000313" key="10">
    <source>
        <dbReference type="Proteomes" id="UP000256970"/>
    </source>
</evidence>
<protein>
    <recommendedName>
        <fullName evidence="8">General transcription and DNA repair factor IIH subunit TFB5</fullName>
    </recommendedName>
</protein>
<dbReference type="SUPFAM" id="SSF142897">
    <property type="entry name" value="TFB5-like"/>
    <property type="match status" value="1"/>
</dbReference>
<evidence type="ECO:0000256" key="1">
    <source>
        <dbReference type="ARBA" id="ARBA00004123"/>
    </source>
</evidence>
<comment type="similarity">
    <text evidence="2 8">Belongs to the TFB5 family.</text>
</comment>
<keyword evidence="10" id="KW-1185">Reference proteome</keyword>
<comment type="function">
    <text evidence="8">In NER, TFIIH acts by opening DNA around the lesion to allow the excision of the damaged oligonucleotide and its replacement by a new DNA fragment. In transcription, TFIIH has an essential role in transcription initiation. When the pre-initiation complex (PIC) has been established, TFIIH is required for promoter opening and promoter escape.</text>
</comment>
<dbReference type="InterPro" id="IPR009400">
    <property type="entry name" value="TFIIH_TTDA/Tfb5"/>
</dbReference>
<evidence type="ECO:0000256" key="8">
    <source>
        <dbReference type="RuleBase" id="RU368032"/>
    </source>
</evidence>
<keyword evidence="5 8" id="KW-0804">Transcription</keyword>
<dbReference type="OrthoDB" id="354at2759"/>
<dbReference type="GO" id="GO:0000439">
    <property type="term" value="C:transcription factor TFIIH core complex"/>
    <property type="evidence" value="ECO:0007669"/>
    <property type="project" value="UniProtKB-UniRule"/>
</dbReference>
<dbReference type="EMBL" id="FNXT01001358">
    <property type="protein sequence ID" value="SZX79162.1"/>
    <property type="molecule type" value="Genomic_DNA"/>
</dbReference>
<dbReference type="GO" id="GO:0006294">
    <property type="term" value="P:nucleotide-excision repair, preincision complex assembly"/>
    <property type="evidence" value="ECO:0007669"/>
    <property type="project" value="TreeGrafter"/>
</dbReference>
<evidence type="ECO:0000256" key="2">
    <source>
        <dbReference type="ARBA" id="ARBA00007470"/>
    </source>
</evidence>
<dbReference type="GO" id="GO:0006367">
    <property type="term" value="P:transcription initiation at RNA polymerase II promoter"/>
    <property type="evidence" value="ECO:0007669"/>
    <property type="project" value="UniProtKB-UniRule"/>
</dbReference>
<dbReference type="GO" id="GO:0005675">
    <property type="term" value="C:transcription factor TFIIH holo complex"/>
    <property type="evidence" value="ECO:0007669"/>
    <property type="project" value="TreeGrafter"/>
</dbReference>
<dbReference type="PANTHER" id="PTHR28580:SF1">
    <property type="entry name" value="GENERAL TRANSCRIPTION FACTOR IIH SUBUNIT 5"/>
    <property type="match status" value="1"/>
</dbReference>
<evidence type="ECO:0000256" key="5">
    <source>
        <dbReference type="ARBA" id="ARBA00023163"/>
    </source>
</evidence>
<comment type="subcellular location">
    <subcellularLocation>
        <location evidence="1 8">Nucleus</location>
    </subcellularLocation>
</comment>
<keyword evidence="7 8" id="KW-0539">Nucleus</keyword>
<keyword evidence="3 8" id="KW-0227">DNA damage</keyword>
<evidence type="ECO:0000256" key="7">
    <source>
        <dbReference type="ARBA" id="ARBA00023242"/>
    </source>
</evidence>
<proteinExistence type="inferred from homology"/>